<keyword evidence="3" id="KW-1185">Reference proteome</keyword>
<feature type="domain" description="ABC transporter" evidence="1">
    <location>
        <begin position="2"/>
        <end position="32"/>
    </location>
</feature>
<evidence type="ECO:0000313" key="2">
    <source>
        <dbReference type="EMBL" id="BBI51864.1"/>
    </source>
</evidence>
<organism evidence="2 3">
    <name type="scientific">Vreelandella olivaria</name>
    <dbReference type="NCBI Taxonomy" id="390919"/>
    <lineage>
        <taxon>Bacteria</taxon>
        <taxon>Pseudomonadati</taxon>
        <taxon>Pseudomonadota</taxon>
        <taxon>Gammaproteobacteria</taxon>
        <taxon>Oceanospirillales</taxon>
        <taxon>Halomonadaceae</taxon>
        <taxon>Vreelandella</taxon>
    </lineage>
</organism>
<dbReference type="PANTHER" id="PTHR42855:SF1">
    <property type="entry name" value="ABC TRANSPORTER DOMAIN-CONTAINING PROTEIN"/>
    <property type="match status" value="1"/>
</dbReference>
<dbReference type="PANTHER" id="PTHR42855">
    <property type="entry name" value="ABC TRANSPORTER ATP-BINDING SUBUNIT"/>
    <property type="match status" value="1"/>
</dbReference>
<dbReference type="Proteomes" id="UP000289555">
    <property type="component" value="Chromosome"/>
</dbReference>
<name>A0ABM7GM60_9GAMM</name>
<dbReference type="InterPro" id="IPR027417">
    <property type="entry name" value="P-loop_NTPase"/>
</dbReference>
<dbReference type="InterPro" id="IPR003439">
    <property type="entry name" value="ABC_transporter-like_ATP-bd"/>
</dbReference>
<evidence type="ECO:0000259" key="1">
    <source>
        <dbReference type="Pfam" id="PF00005"/>
    </source>
</evidence>
<sequence>MSSLSGGWRRRVALARALVAEPDLLLLDEPTNHLDLDTIAWLEEQLLAFNGAVLLITHDRAFLQTGDQYSGVRPWPARALSRQVRRVSGSQAA</sequence>
<reference evidence="3" key="1">
    <citation type="journal article" date="2019" name="Microbiol. Resour. Announc.">
        <title>Complete Genome Sequence of Halomonas olivaria, a Moderately Halophilic Bacterium Isolated from Olive Processing Effluents, Obtained by Nanopore Sequencing.</title>
        <authorList>
            <person name="Nagata S."/>
            <person name="Ii K.M."/>
            <person name="Tsukimi T."/>
            <person name="Miura M.C."/>
            <person name="Galipon J."/>
            <person name="Arakawa K."/>
        </authorList>
    </citation>
    <scope>NUCLEOTIDE SEQUENCE [LARGE SCALE GENOMIC DNA]</scope>
    <source>
        <strain evidence="3">TYRC17</strain>
    </source>
</reference>
<dbReference type="InterPro" id="IPR051309">
    <property type="entry name" value="ABCF_ATPase"/>
</dbReference>
<dbReference type="EMBL" id="AP019416">
    <property type="protein sequence ID" value="BBI51864.1"/>
    <property type="molecule type" value="Genomic_DNA"/>
</dbReference>
<protein>
    <recommendedName>
        <fullName evidence="1">ABC transporter domain-containing protein</fullName>
    </recommendedName>
</protein>
<evidence type="ECO:0000313" key="3">
    <source>
        <dbReference type="Proteomes" id="UP000289555"/>
    </source>
</evidence>
<dbReference type="Pfam" id="PF00005">
    <property type="entry name" value="ABC_tran"/>
    <property type="match status" value="1"/>
</dbReference>
<proteinExistence type="predicted"/>
<accession>A0ABM7GM60</accession>
<dbReference type="Gene3D" id="3.40.50.300">
    <property type="entry name" value="P-loop containing nucleotide triphosphate hydrolases"/>
    <property type="match status" value="1"/>
</dbReference>
<dbReference type="SUPFAM" id="SSF52540">
    <property type="entry name" value="P-loop containing nucleoside triphosphate hydrolases"/>
    <property type="match status" value="1"/>
</dbReference>
<gene>
    <name evidence="2" type="ORF">HORIV_42850</name>
</gene>